<feature type="transmembrane region" description="Helical" evidence="1">
    <location>
        <begin position="43"/>
        <end position="58"/>
    </location>
</feature>
<keyword evidence="1" id="KW-1133">Transmembrane helix</keyword>
<feature type="transmembrane region" description="Helical" evidence="1">
    <location>
        <begin position="169"/>
        <end position="188"/>
    </location>
</feature>
<proteinExistence type="predicted"/>
<keyword evidence="1" id="KW-0472">Membrane</keyword>
<feature type="transmembrane region" description="Helical" evidence="1">
    <location>
        <begin position="85"/>
        <end position="104"/>
    </location>
</feature>
<feature type="transmembrane region" description="Helical" evidence="1">
    <location>
        <begin position="135"/>
        <end position="157"/>
    </location>
</feature>
<reference evidence="3" key="1">
    <citation type="journal article" date="2019" name="Int. J. Syst. Evol. Microbiol.">
        <title>The Global Catalogue of Microorganisms (GCM) 10K type strain sequencing project: providing services to taxonomists for standard genome sequencing and annotation.</title>
        <authorList>
            <consortium name="The Broad Institute Genomics Platform"/>
            <consortium name="The Broad Institute Genome Sequencing Center for Infectious Disease"/>
            <person name="Wu L."/>
            <person name="Ma J."/>
        </authorList>
    </citation>
    <scope>NUCLEOTIDE SEQUENCE [LARGE SCALE GENOMIC DNA]</scope>
    <source>
        <strain evidence="3">CCUG 61889</strain>
    </source>
</reference>
<evidence type="ECO:0000313" key="2">
    <source>
        <dbReference type="EMBL" id="MFC3886471.1"/>
    </source>
</evidence>
<sequence length="194" mass="22952">MDFLNDFFTWAFERHHNILSWYIRPIFLLPFCYFAYKRSVKGIIIKLIALFTSMFWFPKPTTVDPKVEEFLAMEMDYLFGEWNVIKVWLSSMVPLTMYALAYAFWRHSWKYGILVINLIAILKVLWSLYAGDGSGVAVFLPALIDLVICNLVIWIAYRVVKKEIQINQLIPIFKLFAFILFQQTGALMKFPFEF</sequence>
<organism evidence="2 3">
    <name type="scientific">Bacillus songklensis</name>
    <dbReference type="NCBI Taxonomy" id="1069116"/>
    <lineage>
        <taxon>Bacteria</taxon>
        <taxon>Bacillati</taxon>
        <taxon>Bacillota</taxon>
        <taxon>Bacilli</taxon>
        <taxon>Bacillales</taxon>
        <taxon>Bacillaceae</taxon>
        <taxon>Bacillus</taxon>
    </lineage>
</organism>
<name>A0ABV8BAL0_9BACI</name>
<feature type="transmembrane region" description="Helical" evidence="1">
    <location>
        <begin position="111"/>
        <end position="129"/>
    </location>
</feature>
<keyword evidence="3" id="KW-1185">Reference proteome</keyword>
<dbReference type="RefSeq" id="WP_377918893.1">
    <property type="nucleotide sequence ID" value="NZ_JBHRZT010000073.1"/>
</dbReference>
<gene>
    <name evidence="2" type="ORF">ACFOU2_24450</name>
</gene>
<evidence type="ECO:0000256" key="1">
    <source>
        <dbReference type="SAM" id="Phobius"/>
    </source>
</evidence>
<accession>A0ABV8BAL0</accession>
<dbReference type="Proteomes" id="UP001595752">
    <property type="component" value="Unassembled WGS sequence"/>
</dbReference>
<feature type="transmembrane region" description="Helical" evidence="1">
    <location>
        <begin position="18"/>
        <end position="36"/>
    </location>
</feature>
<comment type="caution">
    <text evidence="2">The sequence shown here is derived from an EMBL/GenBank/DDBJ whole genome shotgun (WGS) entry which is preliminary data.</text>
</comment>
<protein>
    <submittedName>
        <fullName evidence="2">Uncharacterized protein</fullName>
    </submittedName>
</protein>
<keyword evidence="1" id="KW-0812">Transmembrane</keyword>
<dbReference type="EMBL" id="JBHRZT010000073">
    <property type="protein sequence ID" value="MFC3886471.1"/>
    <property type="molecule type" value="Genomic_DNA"/>
</dbReference>
<evidence type="ECO:0000313" key="3">
    <source>
        <dbReference type="Proteomes" id="UP001595752"/>
    </source>
</evidence>